<keyword evidence="3" id="KW-1185">Reference proteome</keyword>
<evidence type="ECO:0000313" key="3">
    <source>
        <dbReference type="Proteomes" id="UP000093186"/>
    </source>
</evidence>
<evidence type="ECO:0000256" key="1">
    <source>
        <dbReference type="SAM" id="SignalP"/>
    </source>
</evidence>
<dbReference type="RefSeq" id="WP_068703705.1">
    <property type="nucleotide sequence ID" value="NZ_MAKX01000001.1"/>
</dbReference>
<comment type="caution">
    <text evidence="2">The sequence shown here is derived from an EMBL/GenBank/DDBJ whole genome shotgun (WGS) entry which is preliminary data.</text>
</comment>
<reference evidence="2 3" key="1">
    <citation type="submission" date="2016-06" db="EMBL/GenBank/DDBJ databases">
        <title>Draft Genome Sequence of Tenacibaculum soleae UCD-KL19.</title>
        <authorList>
            <person name="Eisen J.A."/>
            <person name="Coil D.A."/>
            <person name="Lujan K.M."/>
        </authorList>
    </citation>
    <scope>NUCLEOTIDE SEQUENCE [LARGE SCALE GENOMIC DNA]</scope>
    <source>
        <strain evidence="2 3">UCD-KL19</strain>
    </source>
</reference>
<gene>
    <name evidence="2" type="ORF">BA195_06835</name>
</gene>
<dbReference type="Proteomes" id="UP000093186">
    <property type="component" value="Unassembled WGS sequence"/>
</dbReference>
<sequence length="378" mass="40048">MKQKITFLALLFTVLTFAQTTVHNTKVKLKNVITGVVSDSLLVIAPNDEVRKIPRSVFLQGVEVDLSDYFTRNEMSSLLANYAIGDHTVDTNTQLSEAQVDAFTANNGYLTTLPSNINASKIADGSVSNEEFQLLNGLTEDISISLAQKEETINKSPNFISPNNISYPTTKAVDDNFVKKSGDTMTGSLKATNFQNENIILENQGLRVTGLNASLGFLGNGTGNFSFGYGAGNGSGLLRYYAGTTQAKWGVDSGGNSTQTGSATANDFIGAWNGKTPADFEPAMTMSSTFGTLSDAKGSYLHGSFGSAATLTIPAGVTNRKWLISTTSQAVNFVAGSGVVIDVIANGRSTSLAIGDEDSIGQSATLIRVYGDTYILIK</sequence>
<feature type="chain" id="PRO_5008640242" evidence="1">
    <location>
        <begin position="19"/>
        <end position="378"/>
    </location>
</feature>
<dbReference type="EMBL" id="MAKX01000001">
    <property type="protein sequence ID" value="OCK44387.1"/>
    <property type="molecule type" value="Genomic_DNA"/>
</dbReference>
<dbReference type="AlphaFoldDB" id="A0A1B9Y3L8"/>
<name>A0A1B9Y3L8_9FLAO</name>
<organism evidence="2 3">
    <name type="scientific">Tenacibaculum soleae</name>
    <dbReference type="NCBI Taxonomy" id="447689"/>
    <lineage>
        <taxon>Bacteria</taxon>
        <taxon>Pseudomonadati</taxon>
        <taxon>Bacteroidota</taxon>
        <taxon>Flavobacteriia</taxon>
        <taxon>Flavobacteriales</taxon>
        <taxon>Flavobacteriaceae</taxon>
        <taxon>Tenacibaculum</taxon>
    </lineage>
</organism>
<feature type="signal peptide" evidence="1">
    <location>
        <begin position="1"/>
        <end position="18"/>
    </location>
</feature>
<evidence type="ECO:0000313" key="2">
    <source>
        <dbReference type="EMBL" id="OCK44387.1"/>
    </source>
</evidence>
<accession>A0A1B9Y3L8</accession>
<protein>
    <submittedName>
        <fullName evidence="2">Uncharacterized protein</fullName>
    </submittedName>
</protein>
<dbReference type="OrthoDB" id="9765957at2"/>
<keyword evidence="1" id="KW-0732">Signal</keyword>
<proteinExistence type="predicted"/>
<dbReference type="STRING" id="447689.BA195_06835"/>